<dbReference type="PANTHER" id="PTHR43795">
    <property type="entry name" value="BIFUNCTIONAL ASPARTATE AMINOTRANSFERASE AND GLUTAMATE/ASPARTATE-PREPHENATE AMINOTRANSFERASE-RELATED"/>
    <property type="match status" value="1"/>
</dbReference>
<dbReference type="InterPro" id="IPR015422">
    <property type="entry name" value="PyrdxlP-dep_Trfase_small"/>
</dbReference>
<dbReference type="PANTHER" id="PTHR43795:SF39">
    <property type="entry name" value="AMINOTRANSFERASE CLASS I_CLASSII DOMAIN-CONTAINING PROTEIN"/>
    <property type="match status" value="1"/>
</dbReference>
<sequence>MPSVADIQITRPVLSEPPSLSARGQRSLVRPPLLRCSLFNCQYNACLNQAGLLNLGVAENSLCLDWLTDFFQAHFSLDYTDFTYGSALTGSLRLFAALRHFFDVYFNARTPVLPEHIIAGTGCSSILDALAAVLADPGDGILCARPHYNGFQPDFAYRNDVHVVGVDLPDGKEASPASLDAFEQKMAACTAAGQKISAILLCNPNNPLGFCYPRETLIAYCRFAEKHNLHLIVDEIYALSTYDSDHRDPQPLVSILSLDALVDAGCNPSRIHCVYGPSKDFGVNGLRLGVLVSQANPDLHVAMEANALLMKISSASDVLWSNLLLDPVGLPTYLALNKARLGEAYRRATAFLQKHDIPYRPAHAGHFVWIDLRRYLPESDEEGTPLVGEAEREVELVKRFLAHGINLGRGVAYDGKPGFFRLTFTLRPEYFDTGIRRLEAALGLTGKVNDGCRRLITA</sequence>
<keyword evidence="1" id="KW-0663">Pyridoxal phosphate</keyword>
<dbReference type="GO" id="GO:0006520">
    <property type="term" value="P:amino acid metabolic process"/>
    <property type="evidence" value="ECO:0007669"/>
    <property type="project" value="TreeGrafter"/>
</dbReference>
<gene>
    <name evidence="3" type="ORF">C6P46_005665</name>
</gene>
<dbReference type="InterPro" id="IPR004839">
    <property type="entry name" value="Aminotransferase_I/II_large"/>
</dbReference>
<dbReference type="InterPro" id="IPR050478">
    <property type="entry name" value="Ethylene_sulfur-biosynth"/>
</dbReference>
<dbReference type="GO" id="GO:0008483">
    <property type="term" value="F:transaminase activity"/>
    <property type="evidence" value="ECO:0007669"/>
    <property type="project" value="TreeGrafter"/>
</dbReference>
<dbReference type="Gene3D" id="3.90.1150.10">
    <property type="entry name" value="Aspartate Aminotransferase, domain 1"/>
    <property type="match status" value="1"/>
</dbReference>
<name>A0A9P7B4T5_RHOMI</name>
<accession>A0A9P7B4T5</accession>
<evidence type="ECO:0000259" key="2">
    <source>
        <dbReference type="Pfam" id="PF00155"/>
    </source>
</evidence>
<dbReference type="InterPro" id="IPR015424">
    <property type="entry name" value="PyrdxlP-dep_Trfase"/>
</dbReference>
<dbReference type="CDD" id="cd00609">
    <property type="entry name" value="AAT_like"/>
    <property type="match status" value="1"/>
</dbReference>
<evidence type="ECO:0000313" key="3">
    <source>
        <dbReference type="EMBL" id="KAG0658669.1"/>
    </source>
</evidence>
<protein>
    <recommendedName>
        <fullName evidence="2">Aminotransferase class I/classII large domain-containing protein</fullName>
    </recommendedName>
</protein>
<dbReference type="PRINTS" id="PR00753">
    <property type="entry name" value="ACCSYNTHASE"/>
</dbReference>
<reference evidence="3 4" key="1">
    <citation type="submission" date="2020-11" db="EMBL/GenBank/DDBJ databases">
        <title>Kefir isolates.</title>
        <authorList>
            <person name="Marcisauskas S."/>
            <person name="Kim Y."/>
            <person name="Blasche S."/>
        </authorList>
    </citation>
    <scope>NUCLEOTIDE SEQUENCE [LARGE SCALE GENOMIC DNA]</scope>
    <source>
        <strain evidence="3 4">KR</strain>
    </source>
</reference>
<organism evidence="3 4">
    <name type="scientific">Rhodotorula mucilaginosa</name>
    <name type="common">Yeast</name>
    <name type="synonym">Rhodotorula rubra</name>
    <dbReference type="NCBI Taxonomy" id="5537"/>
    <lineage>
        <taxon>Eukaryota</taxon>
        <taxon>Fungi</taxon>
        <taxon>Dikarya</taxon>
        <taxon>Basidiomycota</taxon>
        <taxon>Pucciniomycotina</taxon>
        <taxon>Microbotryomycetes</taxon>
        <taxon>Sporidiobolales</taxon>
        <taxon>Sporidiobolaceae</taxon>
        <taxon>Rhodotorula</taxon>
    </lineage>
</organism>
<dbReference type="Proteomes" id="UP000777482">
    <property type="component" value="Unassembled WGS sequence"/>
</dbReference>
<proteinExistence type="predicted"/>
<dbReference type="Gene3D" id="3.40.640.10">
    <property type="entry name" value="Type I PLP-dependent aspartate aminotransferase-like (Major domain)"/>
    <property type="match status" value="1"/>
</dbReference>
<evidence type="ECO:0000313" key="4">
    <source>
        <dbReference type="Proteomes" id="UP000777482"/>
    </source>
</evidence>
<dbReference type="EMBL" id="PUHQ01000063">
    <property type="protein sequence ID" value="KAG0658669.1"/>
    <property type="molecule type" value="Genomic_DNA"/>
</dbReference>
<dbReference type="InterPro" id="IPR015421">
    <property type="entry name" value="PyrdxlP-dep_Trfase_major"/>
</dbReference>
<keyword evidence="4" id="KW-1185">Reference proteome</keyword>
<dbReference type="AlphaFoldDB" id="A0A9P7B4T5"/>
<dbReference type="GO" id="GO:0030170">
    <property type="term" value="F:pyridoxal phosphate binding"/>
    <property type="evidence" value="ECO:0007669"/>
    <property type="project" value="InterPro"/>
</dbReference>
<dbReference type="SUPFAM" id="SSF53383">
    <property type="entry name" value="PLP-dependent transferases"/>
    <property type="match status" value="1"/>
</dbReference>
<comment type="caution">
    <text evidence="3">The sequence shown here is derived from an EMBL/GenBank/DDBJ whole genome shotgun (WGS) entry which is preliminary data.</text>
</comment>
<evidence type="ECO:0000256" key="1">
    <source>
        <dbReference type="ARBA" id="ARBA00022898"/>
    </source>
</evidence>
<dbReference type="Pfam" id="PF00155">
    <property type="entry name" value="Aminotran_1_2"/>
    <property type="match status" value="1"/>
</dbReference>
<dbReference type="OrthoDB" id="7042322at2759"/>
<feature type="domain" description="Aminotransferase class I/classII large" evidence="2">
    <location>
        <begin position="96"/>
        <end position="438"/>
    </location>
</feature>